<dbReference type="InterPro" id="IPR046346">
    <property type="entry name" value="Aminoacid_DH-like_N_sf"/>
</dbReference>
<dbReference type="EMBL" id="HBEM01016106">
    <property type="protein sequence ID" value="CAD8451737.1"/>
    <property type="molecule type" value="Transcribed_RNA"/>
</dbReference>
<keyword evidence="6" id="KW-0560">Oxidoreductase</keyword>
<dbReference type="CDD" id="cd01080">
    <property type="entry name" value="NAD_bind_m-THF_DH_Cyclohyd"/>
    <property type="match status" value="1"/>
</dbReference>
<gene>
    <name evidence="10" type="ORF">LAMO00422_LOCUS11083</name>
</gene>
<protein>
    <recommendedName>
        <fullName evidence="11">Methenyltetrahydrofolate cyclohydrolase</fullName>
    </recommendedName>
</protein>
<dbReference type="PRINTS" id="PR00085">
    <property type="entry name" value="THFDHDRGNASE"/>
</dbReference>
<evidence type="ECO:0000256" key="4">
    <source>
        <dbReference type="ARBA" id="ARBA00022801"/>
    </source>
</evidence>
<dbReference type="Pfam" id="PF00763">
    <property type="entry name" value="THF_DHG_CYH"/>
    <property type="match status" value="1"/>
</dbReference>
<keyword evidence="4" id="KW-0378">Hydrolase</keyword>
<dbReference type="Pfam" id="PF02882">
    <property type="entry name" value="THF_DHG_CYH_C"/>
    <property type="match status" value="1"/>
</dbReference>
<dbReference type="FunFam" id="3.40.50.720:FF:000006">
    <property type="entry name" value="Bifunctional protein FolD"/>
    <property type="match status" value="1"/>
</dbReference>
<evidence type="ECO:0000256" key="6">
    <source>
        <dbReference type="ARBA" id="ARBA00023002"/>
    </source>
</evidence>
<evidence type="ECO:0000256" key="2">
    <source>
        <dbReference type="ARBA" id="ARBA00011738"/>
    </source>
</evidence>
<dbReference type="Gene3D" id="3.40.50.10860">
    <property type="entry name" value="Leucine Dehydrogenase, chain A, domain 1"/>
    <property type="match status" value="1"/>
</dbReference>
<dbReference type="Gene3D" id="3.40.50.720">
    <property type="entry name" value="NAD(P)-binding Rossmann-like Domain"/>
    <property type="match status" value="1"/>
</dbReference>
<keyword evidence="3" id="KW-0554">One-carbon metabolism</keyword>
<dbReference type="GO" id="GO:0035999">
    <property type="term" value="P:tetrahydrofolate interconversion"/>
    <property type="evidence" value="ECO:0007669"/>
    <property type="project" value="TreeGrafter"/>
</dbReference>
<evidence type="ECO:0000259" key="8">
    <source>
        <dbReference type="Pfam" id="PF00763"/>
    </source>
</evidence>
<dbReference type="FunFam" id="3.40.50.10860:FF:000005">
    <property type="entry name" value="C-1-tetrahydrofolate synthase, cytoplasmic, putative"/>
    <property type="match status" value="1"/>
</dbReference>
<dbReference type="SUPFAM" id="SSF51735">
    <property type="entry name" value="NAD(P)-binding Rossmann-fold domains"/>
    <property type="match status" value="1"/>
</dbReference>
<dbReference type="InterPro" id="IPR020630">
    <property type="entry name" value="THF_DH/CycHdrlase_cat_dom"/>
</dbReference>
<organism evidence="10">
    <name type="scientific">Amorphochlora amoebiformis</name>
    <dbReference type="NCBI Taxonomy" id="1561963"/>
    <lineage>
        <taxon>Eukaryota</taxon>
        <taxon>Sar</taxon>
        <taxon>Rhizaria</taxon>
        <taxon>Cercozoa</taxon>
        <taxon>Chlorarachniophyceae</taxon>
        <taxon>Amorphochlora</taxon>
    </lineage>
</organism>
<dbReference type="GO" id="GO:0005829">
    <property type="term" value="C:cytosol"/>
    <property type="evidence" value="ECO:0007669"/>
    <property type="project" value="TreeGrafter"/>
</dbReference>
<proteinExistence type="inferred from homology"/>
<feature type="domain" description="Tetrahydrofolate dehydrogenase/cyclohydrolase NAD(P)-binding" evidence="9">
    <location>
        <begin position="147"/>
        <end position="294"/>
    </location>
</feature>
<dbReference type="PANTHER" id="PTHR48099">
    <property type="entry name" value="C-1-TETRAHYDROFOLATE SYNTHASE, CYTOPLASMIC-RELATED"/>
    <property type="match status" value="1"/>
</dbReference>
<accession>A0A7S0DE53</accession>
<dbReference type="InterPro" id="IPR020631">
    <property type="entry name" value="THF_DH/CycHdrlase_NAD-bd_dom"/>
</dbReference>
<evidence type="ECO:0000259" key="9">
    <source>
        <dbReference type="Pfam" id="PF02882"/>
    </source>
</evidence>
<dbReference type="AlphaFoldDB" id="A0A7S0DE53"/>
<keyword evidence="7" id="KW-0511">Multifunctional enzyme</keyword>
<dbReference type="GO" id="GO:0004477">
    <property type="term" value="F:methenyltetrahydrofolate cyclohydrolase activity"/>
    <property type="evidence" value="ECO:0007669"/>
    <property type="project" value="TreeGrafter"/>
</dbReference>
<dbReference type="PANTHER" id="PTHR48099:SF5">
    <property type="entry name" value="C-1-TETRAHYDROFOLATE SYNTHASE, CYTOPLASMIC"/>
    <property type="match status" value="1"/>
</dbReference>
<dbReference type="InterPro" id="IPR036291">
    <property type="entry name" value="NAD(P)-bd_dom_sf"/>
</dbReference>
<evidence type="ECO:0000256" key="5">
    <source>
        <dbReference type="ARBA" id="ARBA00022857"/>
    </source>
</evidence>
<comment type="subunit">
    <text evidence="2">Homodimer.</text>
</comment>
<evidence type="ECO:0000256" key="7">
    <source>
        <dbReference type="ARBA" id="ARBA00023268"/>
    </source>
</evidence>
<keyword evidence="5" id="KW-0521">NADP</keyword>
<name>A0A7S0DE53_9EUKA</name>
<evidence type="ECO:0000313" key="10">
    <source>
        <dbReference type="EMBL" id="CAD8451737.1"/>
    </source>
</evidence>
<reference evidence="10" key="1">
    <citation type="submission" date="2021-01" db="EMBL/GenBank/DDBJ databases">
        <authorList>
            <person name="Corre E."/>
            <person name="Pelletier E."/>
            <person name="Niang G."/>
            <person name="Scheremetjew M."/>
            <person name="Finn R."/>
            <person name="Kale V."/>
            <person name="Holt S."/>
            <person name="Cochrane G."/>
            <person name="Meng A."/>
            <person name="Brown T."/>
            <person name="Cohen L."/>
        </authorList>
    </citation>
    <scope>NUCLEOTIDE SEQUENCE</scope>
    <source>
        <strain evidence="10">CCMP2058</strain>
    </source>
</reference>
<dbReference type="HAMAP" id="MF_01576">
    <property type="entry name" value="THF_DHG_CYH"/>
    <property type="match status" value="1"/>
</dbReference>
<evidence type="ECO:0000256" key="3">
    <source>
        <dbReference type="ARBA" id="ARBA00022563"/>
    </source>
</evidence>
<dbReference type="GO" id="GO:0004488">
    <property type="term" value="F:methylenetetrahydrofolate dehydrogenase (NADP+) activity"/>
    <property type="evidence" value="ECO:0007669"/>
    <property type="project" value="InterPro"/>
</dbReference>
<feature type="domain" description="Tetrahydrofolate dehydrogenase/cyclohydrolase catalytic" evidence="8">
    <location>
        <begin position="10"/>
        <end position="125"/>
    </location>
</feature>
<evidence type="ECO:0000256" key="1">
    <source>
        <dbReference type="ARBA" id="ARBA00004777"/>
    </source>
</evidence>
<evidence type="ECO:0008006" key="11">
    <source>
        <dbReference type="Google" id="ProtNLM"/>
    </source>
</evidence>
<dbReference type="InterPro" id="IPR020867">
    <property type="entry name" value="THF_DH/CycHdrlase_CS"/>
</dbReference>
<dbReference type="PROSITE" id="PS00767">
    <property type="entry name" value="THF_DHG_CYH_2"/>
    <property type="match status" value="1"/>
</dbReference>
<dbReference type="SUPFAM" id="SSF53223">
    <property type="entry name" value="Aminoacid dehydrogenase-like, N-terminal domain"/>
    <property type="match status" value="1"/>
</dbReference>
<dbReference type="InterPro" id="IPR000672">
    <property type="entry name" value="THF_DH/CycHdrlase"/>
</dbReference>
<sequence length="313" mass="33993">MPSQNTPVRIDGKATAAEIRKEIKKNVETLKSTYGVVPGLATVLVGNRTDSATYVRFKKKAAAEVGFHSIDRHLDEKITEEDLLKVVKDLSEDPKVHGILVQLPLPKHISEYRVLSSIPVNKDVDGFSAMNIGNLVMRGGDKPLAMPCTPWGCIELLKRYNIPISGQTAVVLGRSNIVGMPVASMLQSLNATVTVCHSKTNNLKDHMLRADIIIAAIGRPEFVKGDMIKKGAVIIDVGINSKPDPSRKRGYRLVGDVDYKQAKEKASAITPVPGGVGPMTIAMLLKNTMNLAMHNNNIDEKILAQEPSTFPAS</sequence>
<comment type="pathway">
    <text evidence="1">One-carbon metabolism; tetrahydrofolate interconversion.</text>
</comment>